<dbReference type="PANTHER" id="PTHR47099:SF1">
    <property type="entry name" value="METHYLCOBAMIDE:COM METHYLTRANSFERASE MTBA"/>
    <property type="match status" value="1"/>
</dbReference>
<dbReference type="EMBL" id="DSUT01000052">
    <property type="protein sequence ID" value="HGK27883.1"/>
    <property type="molecule type" value="Genomic_DNA"/>
</dbReference>
<dbReference type="Pfam" id="PF01208">
    <property type="entry name" value="URO-D"/>
    <property type="match status" value="1"/>
</dbReference>
<reference evidence="2" key="1">
    <citation type="journal article" date="2020" name="mSystems">
        <title>Genome- and Community-Level Interaction Insights into Carbon Utilization and Element Cycling Functions of Hydrothermarchaeota in Hydrothermal Sediment.</title>
        <authorList>
            <person name="Zhou Z."/>
            <person name="Liu Y."/>
            <person name="Xu W."/>
            <person name="Pan J."/>
            <person name="Luo Z.H."/>
            <person name="Li M."/>
        </authorList>
    </citation>
    <scope>NUCLEOTIDE SEQUENCE [LARGE SCALE GENOMIC DNA]</scope>
    <source>
        <strain evidence="2">SpSt-488</strain>
    </source>
</reference>
<gene>
    <name evidence="2" type="ORF">ENS41_02895</name>
</gene>
<accession>A0A7C4CAW8</accession>
<dbReference type="GO" id="GO:0006779">
    <property type="term" value="P:porphyrin-containing compound biosynthetic process"/>
    <property type="evidence" value="ECO:0007669"/>
    <property type="project" value="InterPro"/>
</dbReference>
<dbReference type="SUPFAM" id="SSF51726">
    <property type="entry name" value="UROD/MetE-like"/>
    <property type="match status" value="1"/>
</dbReference>
<organism evidence="2">
    <name type="scientific">candidate division WOR-3 bacterium</name>
    <dbReference type="NCBI Taxonomy" id="2052148"/>
    <lineage>
        <taxon>Bacteria</taxon>
        <taxon>Bacteria division WOR-3</taxon>
    </lineage>
</organism>
<evidence type="ECO:0000313" key="2">
    <source>
        <dbReference type="EMBL" id="HGK27883.1"/>
    </source>
</evidence>
<dbReference type="InterPro" id="IPR000257">
    <property type="entry name" value="Uroporphyrinogen_deCOase"/>
</dbReference>
<dbReference type="InterPro" id="IPR052024">
    <property type="entry name" value="Methanogen_methyltrans"/>
</dbReference>
<dbReference type="PANTHER" id="PTHR47099">
    <property type="entry name" value="METHYLCOBAMIDE:COM METHYLTRANSFERASE MTBA"/>
    <property type="match status" value="1"/>
</dbReference>
<protein>
    <recommendedName>
        <fullName evidence="1">Uroporphyrinogen decarboxylase (URO-D) domain-containing protein</fullName>
    </recommendedName>
</protein>
<name>A0A7C4CAW8_UNCW3</name>
<feature type="domain" description="Uroporphyrinogen decarboxylase (URO-D)" evidence="1">
    <location>
        <begin position="212"/>
        <end position="403"/>
    </location>
</feature>
<dbReference type="AlphaFoldDB" id="A0A7C4CAW8"/>
<evidence type="ECO:0000259" key="1">
    <source>
        <dbReference type="Pfam" id="PF01208"/>
    </source>
</evidence>
<dbReference type="Gene3D" id="3.20.20.210">
    <property type="match status" value="1"/>
</dbReference>
<dbReference type="GO" id="GO:0004853">
    <property type="term" value="F:uroporphyrinogen decarboxylase activity"/>
    <property type="evidence" value="ECO:0007669"/>
    <property type="project" value="InterPro"/>
</dbReference>
<sequence>MYLEESLSPEKFGETPHDFCLHPENRTILRVAQTECPVVQHRVNLQVQLLPRPVDLERQLRLRLDQHPHALEDEFGTPSRVPMLLHMWHWDKAHGDQWEEVAAIQREYPMDVKHVHLHTPAVYQDPNDPSYVPGYSWMPFPPPPPSKTATGMDAHVLIKDWEMLDEVLAHWPDPTRPELYVKQAEEIAADAQGRYVLLAWWYCLYERLWTFRGMENILCDFYDYPDEVHRLMDAITDFNCALVRSAATHLKGDGIFVSDDIGMQTGPMFSPAIFEEFFKPRYAKIFQTAHDCGLHFWLHTCGNIRPFLPHLIEIGLDVIHPIQKYTMDEQEIARDFGGHICFWTGMDVQQILPKGTPEEVRQEVRFMIDTYDRPNGGCMITAGNGVTGDVPVENAFAFYDEAYHYGLAHRAQYK</sequence>
<dbReference type="InterPro" id="IPR038071">
    <property type="entry name" value="UROD/MetE-like_sf"/>
</dbReference>
<proteinExistence type="predicted"/>
<comment type="caution">
    <text evidence="2">The sequence shown here is derived from an EMBL/GenBank/DDBJ whole genome shotgun (WGS) entry which is preliminary data.</text>
</comment>